<dbReference type="AlphaFoldDB" id="A0A6P1Y4G3"/>
<dbReference type="InterPro" id="IPR014875">
    <property type="entry name" value="Mor_transcription_activator"/>
</dbReference>
<dbReference type="KEGG" id="trz:GWP43_13370"/>
<dbReference type="SUPFAM" id="SSF46689">
    <property type="entry name" value="Homeodomain-like"/>
    <property type="match status" value="1"/>
</dbReference>
<dbReference type="RefSeq" id="WP_162664554.1">
    <property type="nucleotide sequence ID" value="NZ_CP048020.1"/>
</dbReference>
<reference evidence="3 4" key="1">
    <citation type="submission" date="2020-01" db="EMBL/GenBank/DDBJ databases">
        <title>Complete genome sequence of a human oral phylogroup 1 Treponema sp. strain ATCC 700766, originally isolated from periodontitis dental plaque.</title>
        <authorList>
            <person name="Chan Y."/>
            <person name="Huo Y.-B."/>
            <person name="Yu X.-L."/>
            <person name="Zeng H."/>
            <person name="Leung W.-K."/>
            <person name="Watt R.M."/>
        </authorList>
    </citation>
    <scope>NUCLEOTIDE SEQUENCE [LARGE SCALE GENOMIC DNA]</scope>
    <source>
        <strain evidence="3 4">OMZ 804</strain>
    </source>
</reference>
<dbReference type="InterPro" id="IPR009057">
    <property type="entry name" value="Homeodomain-like_sf"/>
</dbReference>
<evidence type="ECO:0000259" key="2">
    <source>
        <dbReference type="Pfam" id="PF08765"/>
    </source>
</evidence>
<sequence>MTDSIYEANETLEQLELLIGKDNARKVFEFFEGSSFYFPKRIGLAEQHRQIFAELRAGATYADLAEKYRYTKSYIRKIEHKLTAERRALLKAGITPPDETASASADPVKLDVPHSRPFEPGELFYEH</sequence>
<organism evidence="3 4">
    <name type="scientific">Treponema vincentii</name>
    <dbReference type="NCBI Taxonomy" id="69710"/>
    <lineage>
        <taxon>Bacteria</taxon>
        <taxon>Pseudomonadati</taxon>
        <taxon>Spirochaetota</taxon>
        <taxon>Spirochaetia</taxon>
        <taxon>Spirochaetales</taxon>
        <taxon>Treponemataceae</taxon>
        <taxon>Treponema</taxon>
    </lineage>
</organism>
<dbReference type="EMBL" id="CP048020">
    <property type="protein sequence ID" value="QHX44279.1"/>
    <property type="molecule type" value="Genomic_DNA"/>
</dbReference>
<proteinExistence type="predicted"/>
<accession>A0A6P1Y4G3</accession>
<dbReference type="Pfam" id="PF08765">
    <property type="entry name" value="Mor"/>
    <property type="match status" value="1"/>
</dbReference>
<name>A0A6P1Y4G3_9SPIR</name>
<feature type="region of interest" description="Disordered" evidence="1">
    <location>
        <begin position="93"/>
        <end position="114"/>
    </location>
</feature>
<feature type="domain" description="Mor transcription activator" evidence="2">
    <location>
        <begin position="19"/>
        <end position="86"/>
    </location>
</feature>
<evidence type="ECO:0000313" key="4">
    <source>
        <dbReference type="Proteomes" id="UP000464374"/>
    </source>
</evidence>
<gene>
    <name evidence="3" type="ORF">GWP43_13370</name>
</gene>
<dbReference type="Proteomes" id="UP000464374">
    <property type="component" value="Chromosome"/>
</dbReference>
<evidence type="ECO:0000313" key="3">
    <source>
        <dbReference type="EMBL" id="QHX44279.1"/>
    </source>
</evidence>
<protein>
    <recommendedName>
        <fullName evidence="2">Mor transcription activator domain-containing protein</fullName>
    </recommendedName>
</protein>
<evidence type="ECO:0000256" key="1">
    <source>
        <dbReference type="SAM" id="MobiDB-lite"/>
    </source>
</evidence>